<dbReference type="CDD" id="cd07557">
    <property type="entry name" value="trimeric_dUTPase"/>
    <property type="match status" value="1"/>
</dbReference>
<dbReference type="EC" id="3.6.1.23" evidence="2"/>
<comment type="similarity">
    <text evidence="1">Belongs to the dUTPase family.</text>
</comment>
<keyword evidence="3 7" id="KW-0378">Hydrolase</keyword>
<dbReference type="GO" id="GO:0000287">
    <property type="term" value="F:magnesium ion binding"/>
    <property type="evidence" value="ECO:0007669"/>
    <property type="project" value="InterPro"/>
</dbReference>
<name>C9L7Z4_BLAHA</name>
<dbReference type="Pfam" id="PF00692">
    <property type="entry name" value="dUTPase"/>
    <property type="match status" value="1"/>
</dbReference>
<evidence type="ECO:0000256" key="3">
    <source>
        <dbReference type="ARBA" id="ARBA00022801"/>
    </source>
</evidence>
<evidence type="ECO:0000313" key="8">
    <source>
        <dbReference type="Proteomes" id="UP000003755"/>
    </source>
</evidence>
<evidence type="ECO:0000256" key="1">
    <source>
        <dbReference type="ARBA" id="ARBA00006581"/>
    </source>
</evidence>
<comment type="caution">
    <text evidence="7">The sequence shown here is derived from an EMBL/GenBank/DDBJ whole genome shotgun (WGS) entry which is preliminary data.</text>
</comment>
<proteinExistence type="inferred from homology"/>
<evidence type="ECO:0000256" key="5">
    <source>
        <dbReference type="ARBA" id="ARBA00047686"/>
    </source>
</evidence>
<dbReference type="GO" id="GO:0004170">
    <property type="term" value="F:dUTP diphosphatase activity"/>
    <property type="evidence" value="ECO:0007669"/>
    <property type="project" value="UniProtKB-EC"/>
</dbReference>
<dbReference type="eggNOG" id="COG0756">
    <property type="taxonomic scope" value="Bacteria"/>
</dbReference>
<dbReference type="STRING" id="537007.BLAHAN_05517"/>
<dbReference type="InterPro" id="IPR033704">
    <property type="entry name" value="dUTPase_trimeric"/>
</dbReference>
<dbReference type="Proteomes" id="UP000003755">
    <property type="component" value="Unassembled WGS sequence"/>
</dbReference>
<reference evidence="7" key="1">
    <citation type="submission" date="2009-09" db="EMBL/GenBank/DDBJ databases">
        <authorList>
            <person name="Weinstock G."/>
            <person name="Sodergren E."/>
            <person name="Clifton S."/>
            <person name="Fulton L."/>
            <person name="Fulton B."/>
            <person name="Courtney L."/>
            <person name="Fronick C."/>
            <person name="Harrison M."/>
            <person name="Strong C."/>
            <person name="Farmer C."/>
            <person name="Delahaunty K."/>
            <person name="Markovic C."/>
            <person name="Hall O."/>
            <person name="Minx P."/>
            <person name="Tomlinson C."/>
            <person name="Mitreva M."/>
            <person name="Nelson J."/>
            <person name="Hou S."/>
            <person name="Wollam A."/>
            <person name="Pepin K.H."/>
            <person name="Johnson M."/>
            <person name="Bhonagiri V."/>
            <person name="Nash W.E."/>
            <person name="Warren W."/>
            <person name="Chinwalla A."/>
            <person name="Mardis E.R."/>
            <person name="Wilson R.K."/>
        </authorList>
    </citation>
    <scope>NUCLEOTIDE SEQUENCE [LARGE SCALE GENOMIC DNA]</scope>
    <source>
        <strain evidence="7">DSM 20583</strain>
    </source>
</reference>
<dbReference type="InterPro" id="IPR008181">
    <property type="entry name" value="dUTPase"/>
</dbReference>
<accession>C9L7Z4</accession>
<dbReference type="EMBL" id="ABYU02000016">
    <property type="protein sequence ID" value="EEX21889.1"/>
    <property type="molecule type" value="Genomic_DNA"/>
</dbReference>
<evidence type="ECO:0000256" key="2">
    <source>
        <dbReference type="ARBA" id="ARBA00012379"/>
    </source>
</evidence>
<sequence>MNNAEYIVNRRIAKFEKVTYEQFFKDMMDTFTLPDNIKEKYVKDMYDNIKLPKRATAGSAGYDFFSPVDFVGLKPGETIKIPTGIRCEMNNDWVLQIFPRSGLGFKYQVNLCNGTGIVDADYAYSDNEGHIFVKLVNRGDKTVKIKRGEGFAQGIFLPYGLTVDDDCTGVRNGGFGSTDKKE</sequence>
<keyword evidence="8" id="KW-1185">Reference proteome</keyword>
<evidence type="ECO:0000259" key="6">
    <source>
        <dbReference type="Pfam" id="PF00692"/>
    </source>
</evidence>
<dbReference type="Gene3D" id="2.70.40.10">
    <property type="match status" value="1"/>
</dbReference>
<keyword evidence="4" id="KW-0546">Nucleotide metabolism</keyword>
<dbReference type="InterPro" id="IPR036157">
    <property type="entry name" value="dUTPase-like_sf"/>
</dbReference>
<dbReference type="PANTHER" id="PTHR11241:SF0">
    <property type="entry name" value="DEOXYURIDINE 5'-TRIPHOSPHATE NUCLEOTIDOHYDROLASE"/>
    <property type="match status" value="1"/>
</dbReference>
<evidence type="ECO:0000256" key="4">
    <source>
        <dbReference type="ARBA" id="ARBA00023080"/>
    </source>
</evidence>
<gene>
    <name evidence="7" type="primary">dut</name>
    <name evidence="7" type="ORF">BLAHAN_05517</name>
</gene>
<organism evidence="7 8">
    <name type="scientific">Blautia hansenii DSM 20583</name>
    <dbReference type="NCBI Taxonomy" id="537007"/>
    <lineage>
        <taxon>Bacteria</taxon>
        <taxon>Bacillati</taxon>
        <taxon>Bacillota</taxon>
        <taxon>Clostridia</taxon>
        <taxon>Lachnospirales</taxon>
        <taxon>Lachnospiraceae</taxon>
        <taxon>Blautia</taxon>
    </lineage>
</organism>
<dbReference type="RefSeq" id="WP_003020791.1">
    <property type="nucleotide sequence ID" value="NZ_CP022413.2"/>
</dbReference>
<evidence type="ECO:0000313" key="7">
    <source>
        <dbReference type="EMBL" id="EEX21889.1"/>
    </source>
</evidence>
<dbReference type="GO" id="GO:0046081">
    <property type="term" value="P:dUTP catabolic process"/>
    <property type="evidence" value="ECO:0007669"/>
    <property type="project" value="InterPro"/>
</dbReference>
<dbReference type="PANTHER" id="PTHR11241">
    <property type="entry name" value="DEOXYURIDINE 5'-TRIPHOSPHATE NUCLEOTIDOHYDROLASE"/>
    <property type="match status" value="1"/>
</dbReference>
<dbReference type="KEGG" id="bhan:CGC63_09170"/>
<dbReference type="InterPro" id="IPR029054">
    <property type="entry name" value="dUTPase-like"/>
</dbReference>
<dbReference type="AlphaFoldDB" id="C9L7Z4"/>
<protein>
    <recommendedName>
        <fullName evidence="2">dUTP diphosphatase</fullName>
        <ecNumber evidence="2">3.6.1.23</ecNumber>
    </recommendedName>
</protein>
<comment type="catalytic activity">
    <reaction evidence="5">
        <text>dUTP + H2O = dUMP + diphosphate + H(+)</text>
        <dbReference type="Rhea" id="RHEA:10248"/>
        <dbReference type="ChEBI" id="CHEBI:15377"/>
        <dbReference type="ChEBI" id="CHEBI:15378"/>
        <dbReference type="ChEBI" id="CHEBI:33019"/>
        <dbReference type="ChEBI" id="CHEBI:61555"/>
        <dbReference type="ChEBI" id="CHEBI:246422"/>
        <dbReference type="EC" id="3.6.1.23"/>
    </reaction>
</comment>
<dbReference type="GO" id="GO:0006226">
    <property type="term" value="P:dUMP biosynthetic process"/>
    <property type="evidence" value="ECO:0007669"/>
    <property type="project" value="InterPro"/>
</dbReference>
<dbReference type="SUPFAM" id="SSF51283">
    <property type="entry name" value="dUTPase-like"/>
    <property type="match status" value="1"/>
</dbReference>
<dbReference type="HOGENOM" id="CLU_068508_0_0_9"/>
<feature type="domain" description="dUTPase-like" evidence="6">
    <location>
        <begin position="48"/>
        <end position="178"/>
    </location>
</feature>